<evidence type="ECO:0000256" key="3">
    <source>
        <dbReference type="ARBA" id="ARBA00023163"/>
    </source>
</evidence>
<dbReference type="PANTHER" id="PTHR46796">
    <property type="entry name" value="HTH-TYPE TRANSCRIPTIONAL ACTIVATOR RHAS-RELATED"/>
    <property type="match status" value="1"/>
</dbReference>
<proteinExistence type="predicted"/>
<dbReference type="EMBL" id="JBEYRS010000014">
    <property type="protein sequence ID" value="MEW2366090.1"/>
    <property type="molecule type" value="Genomic_DNA"/>
</dbReference>
<dbReference type="Pfam" id="PF12833">
    <property type="entry name" value="HTH_18"/>
    <property type="match status" value="1"/>
</dbReference>
<keyword evidence="2" id="KW-0238">DNA-binding</keyword>
<evidence type="ECO:0000313" key="5">
    <source>
        <dbReference type="EMBL" id="MEW2366090.1"/>
    </source>
</evidence>
<dbReference type="Pfam" id="PF14525">
    <property type="entry name" value="AraC_binding_2"/>
    <property type="match status" value="1"/>
</dbReference>
<comment type="caution">
    <text evidence="5">The sequence shown here is derived from an EMBL/GenBank/DDBJ whole genome shotgun (WGS) entry which is preliminary data.</text>
</comment>
<dbReference type="SUPFAM" id="SSF46689">
    <property type="entry name" value="Homeodomain-like"/>
    <property type="match status" value="1"/>
</dbReference>
<reference evidence="5 6" key="1">
    <citation type="submission" date="2024-06" db="EMBL/GenBank/DDBJ databases">
        <title>The Natural Products Discovery Center: Release of the First 8490 Sequenced Strains for Exploring Actinobacteria Biosynthetic Diversity.</title>
        <authorList>
            <person name="Kalkreuter E."/>
            <person name="Kautsar S.A."/>
            <person name="Yang D."/>
            <person name="Bader C.D."/>
            <person name="Teijaro C.N."/>
            <person name="Fluegel L."/>
            <person name="Davis C.M."/>
            <person name="Simpson J.R."/>
            <person name="Lauterbach L."/>
            <person name="Steele A.D."/>
            <person name="Gui C."/>
            <person name="Meng S."/>
            <person name="Li G."/>
            <person name="Viehrig K."/>
            <person name="Ye F."/>
            <person name="Su P."/>
            <person name="Kiefer A.F."/>
            <person name="Nichols A."/>
            <person name="Cepeda A.J."/>
            <person name="Yan W."/>
            <person name="Fan B."/>
            <person name="Jiang Y."/>
            <person name="Adhikari A."/>
            <person name="Zheng C.-J."/>
            <person name="Schuster L."/>
            <person name="Cowan T.M."/>
            <person name="Smanski M.J."/>
            <person name="Chevrette M.G."/>
            <person name="De Carvalho L.P.S."/>
            <person name="Shen B."/>
        </authorList>
    </citation>
    <scope>NUCLEOTIDE SEQUENCE [LARGE SCALE GENOMIC DNA]</scope>
    <source>
        <strain evidence="5 6">NPDC047833</strain>
    </source>
</reference>
<feature type="domain" description="HTH araC/xylS-type" evidence="4">
    <location>
        <begin position="214"/>
        <end position="315"/>
    </location>
</feature>
<protein>
    <submittedName>
        <fullName evidence="5">Helix-turn-helix domain-containing protein</fullName>
    </submittedName>
</protein>
<dbReference type="PROSITE" id="PS01124">
    <property type="entry name" value="HTH_ARAC_FAMILY_2"/>
    <property type="match status" value="1"/>
</dbReference>
<evidence type="ECO:0000313" key="6">
    <source>
        <dbReference type="Proteomes" id="UP001553843"/>
    </source>
</evidence>
<dbReference type="InterPro" id="IPR035418">
    <property type="entry name" value="AraC-bd_2"/>
</dbReference>
<dbReference type="InterPro" id="IPR050204">
    <property type="entry name" value="AraC_XylS_family_regulators"/>
</dbReference>
<dbReference type="SMART" id="SM00342">
    <property type="entry name" value="HTH_ARAC"/>
    <property type="match status" value="1"/>
</dbReference>
<dbReference type="InterPro" id="IPR009057">
    <property type="entry name" value="Homeodomain-like_sf"/>
</dbReference>
<evidence type="ECO:0000259" key="4">
    <source>
        <dbReference type="PROSITE" id="PS01124"/>
    </source>
</evidence>
<gene>
    <name evidence="5" type="ORF">AB0887_29610</name>
</gene>
<dbReference type="PANTHER" id="PTHR46796:SF6">
    <property type="entry name" value="ARAC SUBFAMILY"/>
    <property type="match status" value="1"/>
</dbReference>
<name>A0ABV3M309_9ACTN</name>
<keyword evidence="6" id="KW-1185">Reference proteome</keyword>
<evidence type="ECO:0000256" key="2">
    <source>
        <dbReference type="ARBA" id="ARBA00023125"/>
    </source>
</evidence>
<dbReference type="InterPro" id="IPR018060">
    <property type="entry name" value="HTH_AraC"/>
</dbReference>
<sequence length="323" mass="34291">MSTGTGTAVSPGAGASTEVAAALSLWLTPVEEQAAQEAPVRGAVTLHHFGYVDMITCVAAGPLGLTRGPGPAVEDGPESVALLVPGAGAVLVGQDGRSARVESGHLALLDPGRAFSVEWEGPTRFLLFRLPVHALHVPTADLRRATGRVLTPPPSVDALLTPLLRYLDESAARLPAGVAERLGGVVIDAVADLLGELSEEAGPPAQSGPRQLVLAIRQYIERYLGDPELSAERIAAAHFISVRYLHRLFEGEGITVSRLIQRRRVEQCARELSRRGRVSPSLAVVAARWGFRSPAHFSRAFKAVHGHPPQQWRRLVLGSGTSS</sequence>
<dbReference type="RefSeq" id="WP_359782615.1">
    <property type="nucleotide sequence ID" value="NZ_JBEYRR010000012.1"/>
</dbReference>
<organism evidence="5 6">
    <name type="scientific">Streptomyces huasconensis</name>
    <dbReference type="NCBI Taxonomy" id="1854574"/>
    <lineage>
        <taxon>Bacteria</taxon>
        <taxon>Bacillati</taxon>
        <taxon>Actinomycetota</taxon>
        <taxon>Actinomycetes</taxon>
        <taxon>Kitasatosporales</taxon>
        <taxon>Streptomycetaceae</taxon>
        <taxon>Streptomyces</taxon>
    </lineage>
</organism>
<keyword evidence="1" id="KW-0805">Transcription regulation</keyword>
<keyword evidence="3" id="KW-0804">Transcription</keyword>
<dbReference type="Proteomes" id="UP001553843">
    <property type="component" value="Unassembled WGS sequence"/>
</dbReference>
<dbReference type="Gene3D" id="1.10.10.60">
    <property type="entry name" value="Homeodomain-like"/>
    <property type="match status" value="1"/>
</dbReference>
<accession>A0ABV3M309</accession>
<evidence type="ECO:0000256" key="1">
    <source>
        <dbReference type="ARBA" id="ARBA00023015"/>
    </source>
</evidence>